<dbReference type="InterPro" id="IPR042118">
    <property type="entry name" value="QueA_dom1"/>
</dbReference>
<keyword evidence="7" id="KW-1185">Reference proteome</keyword>
<dbReference type="InterPro" id="IPR003699">
    <property type="entry name" value="QueA"/>
</dbReference>
<keyword evidence="6" id="KW-0328">Glycosyltransferase</keyword>
<evidence type="ECO:0000256" key="5">
    <source>
        <dbReference type="HAMAP-Rule" id="MF_00113"/>
    </source>
</evidence>
<evidence type="ECO:0000256" key="2">
    <source>
        <dbReference type="ARBA" id="ARBA00022679"/>
    </source>
</evidence>
<dbReference type="SUPFAM" id="SSF111337">
    <property type="entry name" value="QueA-like"/>
    <property type="match status" value="1"/>
</dbReference>
<comment type="similarity">
    <text evidence="5">Belongs to the QueA family.</text>
</comment>
<dbReference type="PANTHER" id="PTHR30307:SF0">
    <property type="entry name" value="S-ADENOSYLMETHIONINE:TRNA RIBOSYLTRANSFERASE-ISOMERASE"/>
    <property type="match status" value="1"/>
</dbReference>
<comment type="catalytic activity">
    <reaction evidence="5">
        <text>7-aminomethyl-7-carbaguanosine(34) in tRNA + S-adenosyl-L-methionine = epoxyqueuosine(34) in tRNA + adenine + L-methionine + 2 H(+)</text>
        <dbReference type="Rhea" id="RHEA:32155"/>
        <dbReference type="Rhea" id="RHEA-COMP:10342"/>
        <dbReference type="Rhea" id="RHEA-COMP:18582"/>
        <dbReference type="ChEBI" id="CHEBI:15378"/>
        <dbReference type="ChEBI" id="CHEBI:16708"/>
        <dbReference type="ChEBI" id="CHEBI:57844"/>
        <dbReference type="ChEBI" id="CHEBI:59789"/>
        <dbReference type="ChEBI" id="CHEBI:82833"/>
        <dbReference type="ChEBI" id="CHEBI:194443"/>
        <dbReference type="EC" id="2.4.99.17"/>
    </reaction>
</comment>
<dbReference type="InterPro" id="IPR042119">
    <property type="entry name" value="QueA_dom2"/>
</dbReference>
<keyword evidence="3 5" id="KW-0949">S-adenosyl-L-methionine</keyword>
<comment type="pathway">
    <text evidence="5">tRNA modification; tRNA-queuosine biosynthesis.</text>
</comment>
<dbReference type="EMBL" id="OU015584">
    <property type="protein sequence ID" value="CAG5077509.1"/>
    <property type="molecule type" value="Genomic_DNA"/>
</dbReference>
<comment type="function">
    <text evidence="5">Transfers and isomerizes the ribose moiety from AdoMet to the 7-aminomethyl group of 7-deazaguanine (preQ1-tRNA) to give epoxyqueuosine (oQ-tRNA).</text>
</comment>
<evidence type="ECO:0000256" key="1">
    <source>
        <dbReference type="ARBA" id="ARBA00022490"/>
    </source>
</evidence>
<dbReference type="Gene3D" id="2.40.10.240">
    <property type="entry name" value="QueA-like"/>
    <property type="match status" value="1"/>
</dbReference>
<dbReference type="GO" id="GO:0051075">
    <property type="term" value="F:S-adenosylmethionine:tRNA ribosyltransferase-isomerase activity"/>
    <property type="evidence" value="ECO:0007669"/>
    <property type="project" value="UniProtKB-EC"/>
</dbReference>
<organism evidence="6 7">
    <name type="scientific">Parvicella tangerina</name>
    <dbReference type="NCBI Taxonomy" id="2829795"/>
    <lineage>
        <taxon>Bacteria</taxon>
        <taxon>Pseudomonadati</taxon>
        <taxon>Bacteroidota</taxon>
        <taxon>Flavobacteriia</taxon>
        <taxon>Flavobacteriales</taxon>
        <taxon>Parvicellaceae</taxon>
        <taxon>Parvicella</taxon>
    </lineage>
</organism>
<gene>
    <name evidence="6" type="primary">queA_1</name>
    <name evidence="5" type="synonym">queA</name>
    <name evidence="6" type="ORF">CRYO30217_00409</name>
</gene>
<dbReference type="AlphaFoldDB" id="A0A916JJ90"/>
<reference evidence="6" key="1">
    <citation type="submission" date="2021-04" db="EMBL/GenBank/DDBJ databases">
        <authorList>
            <person name="Rodrigo-Torres L."/>
            <person name="Arahal R. D."/>
            <person name="Lucena T."/>
        </authorList>
    </citation>
    <scope>NUCLEOTIDE SEQUENCE</scope>
    <source>
        <strain evidence="6">AS29M-1</strain>
    </source>
</reference>
<proteinExistence type="inferred from homology"/>
<dbReference type="InterPro" id="IPR036100">
    <property type="entry name" value="QueA_sf"/>
</dbReference>
<dbReference type="Pfam" id="PF02547">
    <property type="entry name" value="Queuosine_synth"/>
    <property type="match status" value="1"/>
</dbReference>
<dbReference type="EC" id="2.4.99.17" evidence="5"/>
<evidence type="ECO:0000256" key="3">
    <source>
        <dbReference type="ARBA" id="ARBA00022691"/>
    </source>
</evidence>
<evidence type="ECO:0000313" key="6">
    <source>
        <dbReference type="EMBL" id="CAG5077509.1"/>
    </source>
</evidence>
<dbReference type="KEGG" id="ptan:CRYO30217_00409"/>
<dbReference type="GO" id="GO:0008616">
    <property type="term" value="P:tRNA queuosine(34) biosynthetic process"/>
    <property type="evidence" value="ECO:0007669"/>
    <property type="project" value="UniProtKB-UniRule"/>
</dbReference>
<evidence type="ECO:0000256" key="4">
    <source>
        <dbReference type="ARBA" id="ARBA00022785"/>
    </source>
</evidence>
<protein>
    <recommendedName>
        <fullName evidence="5">S-adenosylmethionine:tRNA ribosyltransferase-isomerase</fullName>
        <ecNumber evidence="5">2.4.99.17</ecNumber>
    </recommendedName>
    <alternativeName>
        <fullName evidence="5">Queuosine biosynthesis protein QueA</fullName>
    </alternativeName>
</protein>
<dbReference type="Gene3D" id="3.40.1780.10">
    <property type="entry name" value="QueA-like"/>
    <property type="match status" value="2"/>
</dbReference>
<name>A0A916JJ90_9FLAO</name>
<keyword evidence="1 5" id="KW-0963">Cytoplasm</keyword>
<dbReference type="PANTHER" id="PTHR30307">
    <property type="entry name" value="S-ADENOSYLMETHIONINE:TRNA RIBOSYLTRANSFERASE-ISOMERASE"/>
    <property type="match status" value="1"/>
</dbReference>
<dbReference type="HAMAP" id="MF_00113">
    <property type="entry name" value="QueA"/>
    <property type="match status" value="1"/>
</dbReference>
<accession>A0A916JJ90</accession>
<dbReference type="Proteomes" id="UP000683507">
    <property type="component" value="Chromosome"/>
</dbReference>
<dbReference type="RefSeq" id="WP_258540644.1">
    <property type="nucleotide sequence ID" value="NZ_OU015584.1"/>
</dbReference>
<keyword evidence="2 5" id="KW-0808">Transferase</keyword>
<comment type="subunit">
    <text evidence="5">Monomer.</text>
</comment>
<dbReference type="GO" id="GO:0005737">
    <property type="term" value="C:cytoplasm"/>
    <property type="evidence" value="ECO:0007669"/>
    <property type="project" value="UniProtKB-SubCell"/>
</dbReference>
<comment type="subcellular location">
    <subcellularLocation>
        <location evidence="5">Cytoplasm</location>
    </subcellularLocation>
</comment>
<sequence>MNLKDFHYELPESRIAKHPAKERGSSKLLVYRKGSIEHHNFESIADQLPSNTTLVFNDTKVIPARIILNKPTGARIEIFLLEPIAPSSVHEEVMMTKSQCTWKCMIGNAKKWKIGSSLESEHLNFKAIRTGQDKVTFEWEGMTFSQLLTEIGKIPLPPYIHREIEQEDKDRYQTVYSKLDGAVAAPTAGLHFTQEIIEDLQTRKFPIEYVTLHVSAGTFQPIKTENIKQHLMHNEQIWIQRHTVEALLNTESTVAVGTTSMRTLESLYWFGVRLDNGLEDFFIRKEDPYQFDAINKQTALRNVLSFMDRNQLKQLGGQTEIFLYPGYQFKMCDGIITNFHMPGSTLILLIAAFVGNDWKNIYQEALNNDYRFLSYGDSSLLIP</sequence>
<evidence type="ECO:0000313" key="7">
    <source>
        <dbReference type="Proteomes" id="UP000683507"/>
    </source>
</evidence>
<keyword evidence="4 5" id="KW-0671">Queuosine biosynthesis</keyword>